<proteinExistence type="predicted"/>
<keyword evidence="2" id="KW-0472">Membrane</keyword>
<dbReference type="GO" id="GO:0034220">
    <property type="term" value="P:monoatomic ion transmembrane transport"/>
    <property type="evidence" value="ECO:0007669"/>
    <property type="project" value="UniProtKB-KW"/>
</dbReference>
<comment type="caution">
    <text evidence="3">The sequence shown here is derived from an EMBL/GenBank/DDBJ whole genome shotgun (WGS) entry which is preliminary data.</text>
</comment>
<dbReference type="EMBL" id="RDQH01000330">
    <property type="protein sequence ID" value="RXI00468.1"/>
    <property type="molecule type" value="Genomic_DNA"/>
</dbReference>
<keyword evidence="4" id="KW-1185">Reference proteome</keyword>
<keyword evidence="1" id="KW-0406">Ion transport</keyword>
<feature type="transmembrane region" description="Helical" evidence="2">
    <location>
        <begin position="72"/>
        <end position="91"/>
    </location>
</feature>
<feature type="transmembrane region" description="Helical" evidence="2">
    <location>
        <begin position="32"/>
        <end position="52"/>
    </location>
</feature>
<keyword evidence="1" id="KW-0813">Transport</keyword>
<dbReference type="AlphaFoldDB" id="A0A498JZM6"/>
<sequence>MENSEETVVSIAEHCTAEATMRKLFLVIWKRIFIISCVFALFLDPLFLYIPIINEDIKCLELEKKLKNTALVLRSFTDLFYIANVVIQIYFEPKARSFRVMGKSYCSTIVLTKGAILVEDALDLAKWIWRSHILIDILALLPIPQVNTLIDSSLRSVGRGSKFESLTPSLK</sequence>
<dbReference type="PANTHER" id="PTHR45651:SF68">
    <property type="entry name" value="ION TRANSPORT DOMAIN-CONTAINING PROTEIN"/>
    <property type="match status" value="1"/>
</dbReference>
<keyword evidence="2" id="KW-1133">Transmembrane helix</keyword>
<protein>
    <recommendedName>
        <fullName evidence="5">Ion transport domain-containing protein</fullName>
    </recommendedName>
</protein>
<organism evidence="3 4">
    <name type="scientific">Malus domestica</name>
    <name type="common">Apple</name>
    <name type="synonym">Pyrus malus</name>
    <dbReference type="NCBI Taxonomy" id="3750"/>
    <lineage>
        <taxon>Eukaryota</taxon>
        <taxon>Viridiplantae</taxon>
        <taxon>Streptophyta</taxon>
        <taxon>Embryophyta</taxon>
        <taxon>Tracheophyta</taxon>
        <taxon>Spermatophyta</taxon>
        <taxon>Magnoliopsida</taxon>
        <taxon>eudicotyledons</taxon>
        <taxon>Gunneridae</taxon>
        <taxon>Pentapetalae</taxon>
        <taxon>rosids</taxon>
        <taxon>fabids</taxon>
        <taxon>Rosales</taxon>
        <taxon>Rosaceae</taxon>
        <taxon>Amygdaloideae</taxon>
        <taxon>Maleae</taxon>
        <taxon>Malus</taxon>
    </lineage>
</organism>
<reference evidence="3 4" key="1">
    <citation type="submission" date="2018-10" db="EMBL/GenBank/DDBJ databases">
        <title>A high-quality apple genome assembly.</title>
        <authorList>
            <person name="Hu J."/>
        </authorList>
    </citation>
    <scope>NUCLEOTIDE SEQUENCE [LARGE SCALE GENOMIC DNA]</scope>
    <source>
        <strain evidence="4">cv. HFTH1</strain>
        <tissue evidence="3">Young leaf</tissue>
    </source>
</reference>
<evidence type="ECO:0000256" key="1">
    <source>
        <dbReference type="ARBA" id="ARBA00023303"/>
    </source>
</evidence>
<dbReference type="PANTHER" id="PTHR45651">
    <property type="entry name" value="CYCLIC NUCLEOTIDE-GATED ION CHANNEL 15-RELATED-RELATED"/>
    <property type="match status" value="1"/>
</dbReference>
<name>A0A498JZM6_MALDO</name>
<dbReference type="Proteomes" id="UP000290289">
    <property type="component" value="Chromosome 4"/>
</dbReference>
<evidence type="ECO:0000256" key="2">
    <source>
        <dbReference type="SAM" id="Phobius"/>
    </source>
</evidence>
<keyword evidence="2" id="KW-0812">Transmembrane</keyword>
<dbReference type="GO" id="GO:0016020">
    <property type="term" value="C:membrane"/>
    <property type="evidence" value="ECO:0007669"/>
    <property type="project" value="UniProtKB-SubCell"/>
</dbReference>
<keyword evidence="1" id="KW-0407">Ion channel</keyword>
<evidence type="ECO:0000313" key="4">
    <source>
        <dbReference type="Proteomes" id="UP000290289"/>
    </source>
</evidence>
<evidence type="ECO:0008006" key="5">
    <source>
        <dbReference type="Google" id="ProtNLM"/>
    </source>
</evidence>
<gene>
    <name evidence="3" type="ORF">DVH24_000702</name>
</gene>
<accession>A0A498JZM6</accession>
<evidence type="ECO:0000313" key="3">
    <source>
        <dbReference type="EMBL" id="RXI00468.1"/>
    </source>
</evidence>